<dbReference type="PANTHER" id="PTHR45907">
    <property type="entry name" value="SERPENTINE RECEPTOR, CLASS J"/>
    <property type="match status" value="1"/>
</dbReference>
<evidence type="ECO:0008006" key="4">
    <source>
        <dbReference type="Google" id="ProtNLM"/>
    </source>
</evidence>
<dbReference type="Proteomes" id="UP001432322">
    <property type="component" value="Unassembled WGS sequence"/>
</dbReference>
<accession>A0AAV5VUC8</accession>
<feature type="transmembrane region" description="Helical" evidence="1">
    <location>
        <begin position="253"/>
        <end position="279"/>
    </location>
</feature>
<reference evidence="2" key="1">
    <citation type="submission" date="2023-10" db="EMBL/GenBank/DDBJ databases">
        <title>Genome assembly of Pristionchus species.</title>
        <authorList>
            <person name="Yoshida K."/>
            <person name="Sommer R.J."/>
        </authorList>
    </citation>
    <scope>NUCLEOTIDE SEQUENCE</scope>
    <source>
        <strain evidence="2">RS5133</strain>
    </source>
</reference>
<proteinExistence type="predicted"/>
<feature type="non-terminal residue" evidence="2">
    <location>
        <position position="282"/>
    </location>
</feature>
<dbReference type="AlphaFoldDB" id="A0AAV5VUC8"/>
<keyword evidence="1" id="KW-1133">Transmembrane helix</keyword>
<evidence type="ECO:0000256" key="1">
    <source>
        <dbReference type="SAM" id="Phobius"/>
    </source>
</evidence>
<sequence>VAGVLMSMLLLYLIRRFTRASLGTYKQLLTIFATYDLFLIVLHAIVQPVTKGEKCNNHRKQCSIKNANYPSSVSLVNSSLLDCCGLVFVMKRWSVRHPHLIPLFSSTKFILAVTSLPVTEMILWYHIAQYGTTGGLYDVGTVVVREEYARQYGKTIMDGWLVMDHWRDGRFELQLFITIVVVNIVMISCFTITITLATLTYLCIKQSDKMSAQSRNLQFKLLIAVSAQTFVPLFFVYIPYACAIDGPFFRIPVAFIGNICMTFTACFPVWDAVIIIVLMRDY</sequence>
<feature type="non-terminal residue" evidence="2">
    <location>
        <position position="1"/>
    </location>
</feature>
<evidence type="ECO:0000313" key="2">
    <source>
        <dbReference type="EMBL" id="GMT22135.1"/>
    </source>
</evidence>
<comment type="caution">
    <text evidence="2">The sequence shown here is derived from an EMBL/GenBank/DDBJ whole genome shotgun (WGS) entry which is preliminary data.</text>
</comment>
<dbReference type="InterPro" id="IPR019428">
    <property type="entry name" value="7TM_GPCR_serpentine_rcpt_Str"/>
</dbReference>
<keyword evidence="3" id="KW-1185">Reference proteome</keyword>
<evidence type="ECO:0000313" key="3">
    <source>
        <dbReference type="Proteomes" id="UP001432322"/>
    </source>
</evidence>
<dbReference type="EMBL" id="BTSY01000004">
    <property type="protein sequence ID" value="GMT22135.1"/>
    <property type="molecule type" value="Genomic_DNA"/>
</dbReference>
<organism evidence="2 3">
    <name type="scientific">Pristionchus fissidentatus</name>
    <dbReference type="NCBI Taxonomy" id="1538716"/>
    <lineage>
        <taxon>Eukaryota</taxon>
        <taxon>Metazoa</taxon>
        <taxon>Ecdysozoa</taxon>
        <taxon>Nematoda</taxon>
        <taxon>Chromadorea</taxon>
        <taxon>Rhabditida</taxon>
        <taxon>Rhabditina</taxon>
        <taxon>Diplogasteromorpha</taxon>
        <taxon>Diplogasteroidea</taxon>
        <taxon>Neodiplogasteridae</taxon>
        <taxon>Pristionchus</taxon>
    </lineage>
</organism>
<feature type="transmembrane region" description="Helical" evidence="1">
    <location>
        <begin position="221"/>
        <end position="241"/>
    </location>
</feature>
<keyword evidence="1" id="KW-0812">Transmembrane</keyword>
<dbReference type="InterPro" id="IPR019423">
    <property type="entry name" value="7TM_GPCR_serpentine_rcpt_Srj"/>
</dbReference>
<dbReference type="Pfam" id="PF10326">
    <property type="entry name" value="7TM_GPCR_Str"/>
    <property type="match status" value="1"/>
</dbReference>
<dbReference type="PANTHER" id="PTHR45907:SF16">
    <property type="entry name" value="SERPENTINE RECEPTOR, CLASS J"/>
    <property type="match status" value="1"/>
</dbReference>
<protein>
    <recommendedName>
        <fullName evidence="4">G protein-coupled receptor</fullName>
    </recommendedName>
</protein>
<feature type="transmembrane region" description="Helical" evidence="1">
    <location>
        <begin position="173"/>
        <end position="201"/>
    </location>
</feature>
<keyword evidence="1" id="KW-0472">Membrane</keyword>
<name>A0AAV5VUC8_9BILA</name>
<gene>
    <name evidence="2" type="ORF">PFISCL1PPCAC_13432</name>
</gene>